<comment type="caution">
    <text evidence="1">The sequence shown here is derived from an EMBL/GenBank/DDBJ whole genome shotgun (WGS) entry which is preliminary data.</text>
</comment>
<gene>
    <name evidence="1" type="ORF">ACFQPE_09370</name>
</gene>
<dbReference type="EMBL" id="JBHTBF010000002">
    <property type="protein sequence ID" value="MFC7317003.1"/>
    <property type="molecule type" value="Genomic_DNA"/>
</dbReference>
<accession>A0ABD6A9R4</accession>
<dbReference type="Pfam" id="PF04255">
    <property type="entry name" value="DUF433"/>
    <property type="match status" value="1"/>
</dbReference>
<proteinExistence type="predicted"/>
<dbReference type="PANTHER" id="PTHR34849:SF1">
    <property type="entry name" value="SLR0770 PROTEIN"/>
    <property type="match status" value="1"/>
</dbReference>
<evidence type="ECO:0000313" key="2">
    <source>
        <dbReference type="Proteomes" id="UP001596547"/>
    </source>
</evidence>
<dbReference type="InterPro" id="IPR007367">
    <property type="entry name" value="DUF433"/>
</dbReference>
<dbReference type="Proteomes" id="UP001596547">
    <property type="component" value="Unassembled WGS sequence"/>
</dbReference>
<reference evidence="1 2" key="1">
    <citation type="journal article" date="2019" name="Int. J. Syst. Evol. Microbiol.">
        <title>The Global Catalogue of Microorganisms (GCM) 10K type strain sequencing project: providing services to taxonomists for standard genome sequencing and annotation.</title>
        <authorList>
            <consortium name="The Broad Institute Genomics Platform"/>
            <consortium name="The Broad Institute Genome Sequencing Center for Infectious Disease"/>
            <person name="Wu L."/>
            <person name="Ma J."/>
        </authorList>
    </citation>
    <scope>NUCLEOTIDE SEQUENCE [LARGE SCALE GENOMIC DNA]</scope>
    <source>
        <strain evidence="1 2">PSR21</strain>
    </source>
</reference>
<dbReference type="AlphaFoldDB" id="A0ABD6A9R4"/>
<evidence type="ECO:0000313" key="1">
    <source>
        <dbReference type="EMBL" id="MFC7317003.1"/>
    </source>
</evidence>
<dbReference type="InterPro" id="IPR036388">
    <property type="entry name" value="WH-like_DNA-bd_sf"/>
</dbReference>
<dbReference type="RefSeq" id="WP_276303738.1">
    <property type="nucleotide sequence ID" value="NZ_CP119992.1"/>
</dbReference>
<dbReference type="GeneID" id="79316344"/>
<sequence>MTEIVRDPKHSDGAPTINDTGIRVINVASAYEHSGYSPDEIVGFYPVLTLEDVHTALAYYYANIDEFRDVEVDSDAAPA</sequence>
<name>A0ABD6A9R4_9EURY</name>
<protein>
    <submittedName>
        <fullName evidence="1">DUF433 domain-containing protein</fullName>
    </submittedName>
</protein>
<dbReference type="PANTHER" id="PTHR34849">
    <property type="entry name" value="SSL5025 PROTEIN"/>
    <property type="match status" value="1"/>
</dbReference>
<dbReference type="SUPFAM" id="SSF46689">
    <property type="entry name" value="Homeodomain-like"/>
    <property type="match status" value="1"/>
</dbReference>
<dbReference type="Gene3D" id="1.10.10.10">
    <property type="entry name" value="Winged helix-like DNA-binding domain superfamily/Winged helix DNA-binding domain"/>
    <property type="match status" value="1"/>
</dbReference>
<keyword evidence="2" id="KW-1185">Reference proteome</keyword>
<organism evidence="1 2">
    <name type="scientific">Halomarina halobia</name>
    <dbReference type="NCBI Taxonomy" id="3033386"/>
    <lineage>
        <taxon>Archaea</taxon>
        <taxon>Methanobacteriati</taxon>
        <taxon>Methanobacteriota</taxon>
        <taxon>Stenosarchaea group</taxon>
        <taxon>Halobacteria</taxon>
        <taxon>Halobacteriales</taxon>
        <taxon>Natronomonadaceae</taxon>
        <taxon>Halomarina</taxon>
    </lineage>
</organism>
<dbReference type="InterPro" id="IPR009057">
    <property type="entry name" value="Homeodomain-like_sf"/>
</dbReference>